<comment type="caution">
    <text evidence="1">The sequence shown here is derived from an EMBL/GenBank/DDBJ whole genome shotgun (WGS) entry which is preliminary data.</text>
</comment>
<reference evidence="1 2" key="1">
    <citation type="submission" date="2024-08" db="EMBL/GenBank/DDBJ databases">
        <authorList>
            <person name="Cucini C."/>
            <person name="Frati F."/>
        </authorList>
    </citation>
    <scope>NUCLEOTIDE SEQUENCE [LARGE SCALE GENOMIC DNA]</scope>
</reference>
<dbReference type="EMBL" id="CAXLJM020000010">
    <property type="protein sequence ID" value="CAL8076130.1"/>
    <property type="molecule type" value="Genomic_DNA"/>
</dbReference>
<organism evidence="1 2">
    <name type="scientific">Orchesella dallaii</name>
    <dbReference type="NCBI Taxonomy" id="48710"/>
    <lineage>
        <taxon>Eukaryota</taxon>
        <taxon>Metazoa</taxon>
        <taxon>Ecdysozoa</taxon>
        <taxon>Arthropoda</taxon>
        <taxon>Hexapoda</taxon>
        <taxon>Collembola</taxon>
        <taxon>Entomobryomorpha</taxon>
        <taxon>Entomobryoidea</taxon>
        <taxon>Orchesellidae</taxon>
        <taxon>Orchesellinae</taxon>
        <taxon>Orchesella</taxon>
    </lineage>
</organism>
<gene>
    <name evidence="1" type="ORF">ODALV1_LOCUS3367</name>
</gene>
<evidence type="ECO:0000313" key="1">
    <source>
        <dbReference type="EMBL" id="CAL8076130.1"/>
    </source>
</evidence>
<sequence>MSEARAVEILNHYRKAGSYNEKFSEERSALYWKILLDHPEFAKLPECDQVVFKFKHVNTHFTLSNLNFAISCEDLKIIAAFDSSTSKRDIFSTLSVSLFGNTSFENIIRVIVAFNVISRKLTIQGIKTGCIANSILKGTFLLNTANLMQIITEAAYVRAVVFMYHDFNNICVKFSPVQLDNSDYLPLAAIVNVQGECAFVIPTLRNASLNLNIFNPTHEVSVDYDAIHGVTFTNRAIRLEVSNSLPLNPRSPKVEWVEKYGRRIRKIFPIEVPLQVFLNPTLHKHHFQTWLVEYGAVVCKLSKKDWSLIRPKMKPFKFQQALTFYRQISTEYASKKVYRVDTLPTPHRMALCEAVGKQDCSTTSELVSDSSFEDIAVCSNVLYGFDWTSELVEEWRGGFNPHLMTCKAFEVILGNREVKGVNSPQFLTGTEKT</sequence>
<dbReference type="Proteomes" id="UP001642540">
    <property type="component" value="Unassembled WGS sequence"/>
</dbReference>
<evidence type="ECO:0000313" key="2">
    <source>
        <dbReference type="Proteomes" id="UP001642540"/>
    </source>
</evidence>
<keyword evidence="2" id="KW-1185">Reference proteome</keyword>
<accession>A0ABP1PZ16</accession>
<proteinExistence type="predicted"/>
<protein>
    <submittedName>
        <fullName evidence="1">Uncharacterized protein</fullName>
    </submittedName>
</protein>
<name>A0ABP1PZ16_9HEXA</name>